<dbReference type="InterPro" id="IPR002669">
    <property type="entry name" value="UreD"/>
</dbReference>
<dbReference type="Pfam" id="PF01774">
    <property type="entry name" value="UreD"/>
    <property type="match status" value="1"/>
</dbReference>
<reference evidence="4" key="2">
    <citation type="journal article" date="2023" name="IMA Fungus">
        <title>Comparative genomic study of the Penicillium genus elucidates a diverse pangenome and 15 lateral gene transfer events.</title>
        <authorList>
            <person name="Petersen C."/>
            <person name="Sorensen T."/>
            <person name="Nielsen M.R."/>
            <person name="Sondergaard T.E."/>
            <person name="Sorensen J.L."/>
            <person name="Fitzpatrick D.A."/>
            <person name="Frisvad J.C."/>
            <person name="Nielsen K.L."/>
        </authorList>
    </citation>
    <scope>NUCLEOTIDE SEQUENCE</scope>
    <source>
        <strain evidence="4">IBT 26290</strain>
    </source>
</reference>
<protein>
    <recommendedName>
        <fullName evidence="6">Urease accessory protein UreD</fullName>
    </recommendedName>
</protein>
<evidence type="ECO:0000256" key="1">
    <source>
        <dbReference type="ARBA" id="ARBA00007177"/>
    </source>
</evidence>
<evidence type="ECO:0000313" key="4">
    <source>
        <dbReference type="EMBL" id="KAJ5159706.1"/>
    </source>
</evidence>
<dbReference type="PANTHER" id="PTHR33643">
    <property type="entry name" value="UREASE ACCESSORY PROTEIN D"/>
    <property type="match status" value="1"/>
</dbReference>
<gene>
    <name evidence="4" type="ORF">N7482_006710</name>
</gene>
<dbReference type="GO" id="GO:0016151">
    <property type="term" value="F:nickel cation binding"/>
    <property type="evidence" value="ECO:0007669"/>
    <property type="project" value="InterPro"/>
</dbReference>
<proteinExistence type="inferred from homology"/>
<name>A0A9W9LJW6_9EURO</name>
<keyword evidence="5" id="KW-1185">Reference proteome</keyword>
<evidence type="ECO:0000256" key="3">
    <source>
        <dbReference type="SAM" id="MobiDB-lite"/>
    </source>
</evidence>
<feature type="region of interest" description="Disordered" evidence="3">
    <location>
        <begin position="244"/>
        <end position="276"/>
    </location>
</feature>
<dbReference type="EMBL" id="JAPQKN010000004">
    <property type="protein sequence ID" value="KAJ5159706.1"/>
    <property type="molecule type" value="Genomic_DNA"/>
</dbReference>
<keyword evidence="2" id="KW-0143">Chaperone</keyword>
<dbReference type="AlphaFoldDB" id="A0A9W9LJW6"/>
<dbReference type="PANTHER" id="PTHR33643:SF1">
    <property type="entry name" value="UREASE ACCESSORY PROTEIN D"/>
    <property type="match status" value="1"/>
</dbReference>
<evidence type="ECO:0008006" key="6">
    <source>
        <dbReference type="Google" id="ProtNLM"/>
    </source>
</evidence>
<dbReference type="OrthoDB" id="5550464at2759"/>
<organism evidence="4 5">
    <name type="scientific">Penicillium canariense</name>
    <dbReference type="NCBI Taxonomy" id="189055"/>
    <lineage>
        <taxon>Eukaryota</taxon>
        <taxon>Fungi</taxon>
        <taxon>Dikarya</taxon>
        <taxon>Ascomycota</taxon>
        <taxon>Pezizomycotina</taxon>
        <taxon>Eurotiomycetes</taxon>
        <taxon>Eurotiomycetidae</taxon>
        <taxon>Eurotiales</taxon>
        <taxon>Aspergillaceae</taxon>
        <taxon>Penicillium</taxon>
    </lineage>
</organism>
<comment type="caution">
    <text evidence="4">The sequence shown here is derived from an EMBL/GenBank/DDBJ whole genome shotgun (WGS) entry which is preliminary data.</text>
</comment>
<accession>A0A9W9LJW6</accession>
<dbReference type="Proteomes" id="UP001149163">
    <property type="component" value="Unassembled WGS sequence"/>
</dbReference>
<dbReference type="GeneID" id="81428011"/>
<feature type="compositionally biased region" description="Low complexity" evidence="3">
    <location>
        <begin position="329"/>
        <end position="342"/>
    </location>
</feature>
<comment type="similarity">
    <text evidence="1">Belongs to the UreD family.</text>
</comment>
<reference evidence="4" key="1">
    <citation type="submission" date="2022-11" db="EMBL/GenBank/DDBJ databases">
        <authorList>
            <person name="Petersen C."/>
        </authorList>
    </citation>
    <scope>NUCLEOTIDE SEQUENCE</scope>
    <source>
        <strain evidence="4">IBT 26290</strain>
    </source>
</reference>
<evidence type="ECO:0000256" key="2">
    <source>
        <dbReference type="ARBA" id="ARBA00023186"/>
    </source>
</evidence>
<sequence>MRQPAMPIRSPFESSIAKPGQGTVVLSLLPPNNPTLTTLTYKYPLKLVPRGPGFVSSPEPSALPNSCPSRPVHLYLLTYGGGLLPGDHIEVSIQLEPRTRMVVTTPQGSTKIFKTEPGSASGINVIKGHRKQMPANQHLADMSQQSLDVRIGRQSALCYLPDPSVPFKNSRYAQVQTFTVDAAAKGDQRSSLCVLDWVTQGRTSRGENWNFRFWRGRNEVWAADAKTGKNRLLLRDSVILDDETEDLDGSDEDLHAEDAGESGLNSHSGRADTPPPQAGLVPLNVIQERTRPHGVVGTLILSGPVFDSLGSYLMHQFNSQPRIGSRNWSSSAPSSAPEPSLSTKGDVTWTAARVRAGFVLVKFGAKDFETAKHWLGGLLREEGSIVREFGEEALFCL</sequence>
<dbReference type="RefSeq" id="XP_056541264.1">
    <property type="nucleotide sequence ID" value="XM_056688835.1"/>
</dbReference>
<feature type="region of interest" description="Disordered" evidence="3">
    <location>
        <begin position="323"/>
        <end position="344"/>
    </location>
</feature>
<dbReference type="HAMAP" id="MF_01384">
    <property type="entry name" value="UreD"/>
    <property type="match status" value="1"/>
</dbReference>
<evidence type="ECO:0000313" key="5">
    <source>
        <dbReference type="Proteomes" id="UP001149163"/>
    </source>
</evidence>